<protein>
    <submittedName>
        <fullName evidence="1">Uncharacterized protein</fullName>
    </submittedName>
</protein>
<proteinExistence type="predicted"/>
<name>A0AAV0Y353_9HEMI</name>
<gene>
    <name evidence="1" type="ORF">MEUPH1_LOCUS28429</name>
</gene>
<keyword evidence="2" id="KW-1185">Reference proteome</keyword>
<organism evidence="1 2">
    <name type="scientific">Macrosiphum euphorbiae</name>
    <name type="common">potato aphid</name>
    <dbReference type="NCBI Taxonomy" id="13131"/>
    <lineage>
        <taxon>Eukaryota</taxon>
        <taxon>Metazoa</taxon>
        <taxon>Ecdysozoa</taxon>
        <taxon>Arthropoda</taxon>
        <taxon>Hexapoda</taxon>
        <taxon>Insecta</taxon>
        <taxon>Pterygota</taxon>
        <taxon>Neoptera</taxon>
        <taxon>Paraneoptera</taxon>
        <taxon>Hemiptera</taxon>
        <taxon>Sternorrhyncha</taxon>
        <taxon>Aphidomorpha</taxon>
        <taxon>Aphidoidea</taxon>
        <taxon>Aphididae</taxon>
        <taxon>Macrosiphini</taxon>
        <taxon>Macrosiphum</taxon>
    </lineage>
</organism>
<dbReference type="AlphaFoldDB" id="A0AAV0Y353"/>
<dbReference type="Proteomes" id="UP001160148">
    <property type="component" value="Unassembled WGS sequence"/>
</dbReference>
<evidence type="ECO:0000313" key="1">
    <source>
        <dbReference type="EMBL" id="CAI6374851.1"/>
    </source>
</evidence>
<reference evidence="1 2" key="1">
    <citation type="submission" date="2023-01" db="EMBL/GenBank/DDBJ databases">
        <authorList>
            <person name="Whitehead M."/>
        </authorList>
    </citation>
    <scope>NUCLEOTIDE SEQUENCE [LARGE SCALE GENOMIC DNA]</scope>
</reference>
<accession>A0AAV0Y353</accession>
<evidence type="ECO:0000313" key="2">
    <source>
        <dbReference type="Proteomes" id="UP001160148"/>
    </source>
</evidence>
<dbReference type="EMBL" id="CARXXK010001250">
    <property type="protein sequence ID" value="CAI6374851.1"/>
    <property type="molecule type" value="Genomic_DNA"/>
</dbReference>
<comment type="caution">
    <text evidence="1">The sequence shown here is derived from an EMBL/GenBank/DDBJ whole genome shotgun (WGS) entry which is preliminary data.</text>
</comment>
<sequence>MFVCMCKYPGLVGNDHMMGSCEVVRLCNGNVKDLNKPMNELECNCSIHEESFRYNGIVPVCRSLTVLEANRKYEDWQHLVPWVSDDLLPKQTFNATVQNNMNCSRLLNPCSHDLRDTTLRLKKAKYDSAYNTCIFEDGGVPVRTGVFKRHEGAVGPENGRFDTIDGALYSGKYSKICILDRVVEKRQMGAITTTFDVSLTPTDDPKTTLTVALPENTSVGSPGQVRRAHD</sequence>